<feature type="transmembrane region" description="Helical" evidence="6">
    <location>
        <begin position="140"/>
        <end position="166"/>
    </location>
</feature>
<evidence type="ECO:0000313" key="11">
    <source>
        <dbReference type="Proteomes" id="UP000258707"/>
    </source>
</evidence>
<dbReference type="Proteomes" id="UP000258707">
    <property type="component" value="Chromosome"/>
</dbReference>
<reference evidence="11" key="1">
    <citation type="submission" date="2017-10" db="EMBL/GenBank/DDBJ databases">
        <title>Phenotypic and genomic properties of facultatively anaerobic sulfur-reducing natronoarchaea from hypersaline soda lakes.</title>
        <authorList>
            <person name="Sorokin D.Y."/>
            <person name="Kublanov I.V."/>
            <person name="Roman P."/>
            <person name="Sinninghe Damste J.S."/>
            <person name="Golyshin P.N."/>
            <person name="Rojo D."/>
            <person name="Ciordia S."/>
            <person name="Mena Md.C."/>
            <person name="Ferrer M."/>
            <person name="Messina E."/>
            <person name="Smedile F."/>
            <person name="La Spada G."/>
            <person name="La Cono V."/>
            <person name="Yakimov M.M."/>
        </authorList>
    </citation>
    <scope>NUCLEOTIDE SEQUENCE [LARGE SCALE GENOMIC DNA]</scope>
    <source>
        <strain evidence="11">AArc1</strain>
    </source>
</reference>
<dbReference type="Proteomes" id="UP000258613">
    <property type="component" value="Chromosome"/>
</dbReference>
<dbReference type="PANTHER" id="PTHR42709:SF6">
    <property type="entry name" value="UNDECAPRENYL PHOSPHATE TRANSPORTER A"/>
    <property type="match status" value="1"/>
</dbReference>
<feature type="transmembrane region" description="Helical" evidence="6">
    <location>
        <begin position="16"/>
        <end position="36"/>
    </location>
</feature>
<evidence type="ECO:0000256" key="2">
    <source>
        <dbReference type="ARBA" id="ARBA00022475"/>
    </source>
</evidence>
<protein>
    <recommendedName>
        <fullName evidence="7">VTT domain-containing protein</fullName>
    </recommendedName>
</protein>
<keyword evidence="4 6" id="KW-1133">Transmembrane helix</keyword>
<evidence type="ECO:0000256" key="5">
    <source>
        <dbReference type="ARBA" id="ARBA00023136"/>
    </source>
</evidence>
<reference evidence="8" key="3">
    <citation type="journal article" date="2019" name="Int. J. Syst. Evol. Microbiol.">
        <title>Natronolimnobius sulfurireducens sp. nov. and Halalkaliarchaeum desulfuricum gen. nov., sp. nov., the first sulfur-respiring alkaliphilic haloarchaea from hypersaline alkaline lakes.</title>
        <authorList>
            <person name="Sorokin D.Y."/>
            <person name="Yakimov M."/>
            <person name="Messina E."/>
            <person name="Merkel A.Y."/>
            <person name="Bale N.J."/>
            <person name="Sinninghe Damste J.S."/>
        </authorList>
    </citation>
    <scope>NUCLEOTIDE SEQUENCE</scope>
    <source>
        <strain evidence="9">AArc-Mg</strain>
        <strain evidence="8">AArc1</strain>
    </source>
</reference>
<sequence length="177" mass="18314">MLEATADLALSLADRYGVVVLLVAFVLEGALVGKLLPTRALLIAVVLAAGTSMLDYATVFAVAVLGATTGQLLLFLAVRHLEFDPASHERVPIGDRQVDRADRWLGRWGPAAVAVSNALPVTRGTMTVPTAMGRVPASRFATYSVVGSCCYVGALVAVTLGAASLLPPGLAETVLSV</sequence>
<evidence type="ECO:0000313" key="9">
    <source>
        <dbReference type="EMBL" id="AXR82005.1"/>
    </source>
</evidence>
<dbReference type="Pfam" id="PF09335">
    <property type="entry name" value="VTT_dom"/>
    <property type="match status" value="1"/>
</dbReference>
<evidence type="ECO:0000256" key="3">
    <source>
        <dbReference type="ARBA" id="ARBA00022692"/>
    </source>
</evidence>
<keyword evidence="10" id="KW-1185">Reference proteome</keyword>
<dbReference type="KEGG" id="nan:AArc1_1670"/>
<proteinExistence type="predicted"/>
<dbReference type="EMBL" id="CP024047">
    <property type="protein sequence ID" value="AXR78000.1"/>
    <property type="molecule type" value="Genomic_DNA"/>
</dbReference>
<feature type="transmembrane region" description="Helical" evidence="6">
    <location>
        <begin position="56"/>
        <end position="78"/>
    </location>
</feature>
<dbReference type="OrthoDB" id="204088at2157"/>
<keyword evidence="3 6" id="KW-0812">Transmembrane</keyword>
<gene>
    <name evidence="8" type="ORF">AArc1_1670</name>
    <name evidence="9" type="ORF">AArcMg_2004</name>
</gene>
<evidence type="ECO:0000259" key="7">
    <source>
        <dbReference type="Pfam" id="PF09335"/>
    </source>
</evidence>
<dbReference type="InterPro" id="IPR032816">
    <property type="entry name" value="VTT_dom"/>
</dbReference>
<dbReference type="GO" id="GO:0005886">
    <property type="term" value="C:plasma membrane"/>
    <property type="evidence" value="ECO:0007669"/>
    <property type="project" value="UniProtKB-SubCell"/>
</dbReference>
<accession>A0A346PR60</accession>
<evidence type="ECO:0000256" key="6">
    <source>
        <dbReference type="SAM" id="Phobius"/>
    </source>
</evidence>
<accession>A0A346PEQ5</accession>
<dbReference type="RefSeq" id="WP_117364118.1">
    <property type="nucleotide sequence ID" value="NZ_CP024047.1"/>
</dbReference>
<keyword evidence="2" id="KW-1003">Cell membrane</keyword>
<organism evidence="8 11">
    <name type="scientific">Natrarchaeobaculum sulfurireducens</name>
    <dbReference type="NCBI Taxonomy" id="2044521"/>
    <lineage>
        <taxon>Archaea</taxon>
        <taxon>Methanobacteriati</taxon>
        <taxon>Methanobacteriota</taxon>
        <taxon>Stenosarchaea group</taxon>
        <taxon>Halobacteria</taxon>
        <taxon>Halobacteriales</taxon>
        <taxon>Natrialbaceae</taxon>
        <taxon>Natrarchaeobaculum</taxon>
    </lineage>
</organism>
<evidence type="ECO:0000313" key="8">
    <source>
        <dbReference type="EMBL" id="AXR78000.1"/>
    </source>
</evidence>
<dbReference type="AlphaFoldDB" id="A0A346PEQ5"/>
<dbReference type="GeneID" id="37642491"/>
<dbReference type="EMBL" id="CP027033">
    <property type="protein sequence ID" value="AXR82005.1"/>
    <property type="molecule type" value="Genomic_DNA"/>
</dbReference>
<evidence type="ECO:0000313" key="10">
    <source>
        <dbReference type="Proteomes" id="UP000258613"/>
    </source>
</evidence>
<reference evidence="10" key="2">
    <citation type="submission" date="2018-02" db="EMBL/GenBank/DDBJ databases">
        <title>Phenotypic and genomic properties of facultatively anaerobic sulfur-reducing natronoarchaea from hypersaline soda lakes.</title>
        <authorList>
            <person name="Sorokin D.Y."/>
            <person name="Kublanov I.V."/>
            <person name="Roman P."/>
            <person name="Sinninghe Damste J.S."/>
            <person name="Golyshin P.N."/>
            <person name="Rojo D."/>
            <person name="Ciordia S."/>
            <person name="Mena M.D.C."/>
            <person name="Ferrer M."/>
            <person name="Messina E."/>
            <person name="Smedile F."/>
            <person name="La Spada G."/>
            <person name="La Cono V."/>
            <person name="Yakimov M.M."/>
        </authorList>
    </citation>
    <scope>NUCLEOTIDE SEQUENCE [LARGE SCALE GENOMIC DNA]</scope>
    <source>
        <strain evidence="10">AArc-Mg</strain>
    </source>
</reference>
<dbReference type="KEGG" id="nag:AArcMg_2004"/>
<evidence type="ECO:0000256" key="1">
    <source>
        <dbReference type="ARBA" id="ARBA00004651"/>
    </source>
</evidence>
<name>A0A346PEQ5_9EURY</name>
<dbReference type="InterPro" id="IPR051311">
    <property type="entry name" value="DedA_domain"/>
</dbReference>
<comment type="subcellular location">
    <subcellularLocation>
        <location evidence="1">Cell membrane</location>
        <topology evidence="1">Multi-pass membrane protein</topology>
    </subcellularLocation>
</comment>
<dbReference type="PANTHER" id="PTHR42709">
    <property type="entry name" value="ALKALINE PHOSPHATASE LIKE PROTEIN"/>
    <property type="match status" value="1"/>
</dbReference>
<evidence type="ECO:0000256" key="4">
    <source>
        <dbReference type="ARBA" id="ARBA00022989"/>
    </source>
</evidence>
<feature type="domain" description="VTT" evidence="7">
    <location>
        <begin position="37"/>
        <end position="161"/>
    </location>
</feature>
<keyword evidence="5 6" id="KW-0472">Membrane</keyword>